<proteinExistence type="predicted"/>
<dbReference type="GO" id="GO:0016887">
    <property type="term" value="F:ATP hydrolysis activity"/>
    <property type="evidence" value="ECO:0007669"/>
    <property type="project" value="InterPro"/>
</dbReference>
<dbReference type="PANTHER" id="PTHR35668">
    <property type="entry name" value="PROTEIN SHORTAGE IN CHIASMATA 1 ORTHOLOG"/>
    <property type="match status" value="1"/>
</dbReference>
<dbReference type="Ensembl" id="ENSPCET00000006213.1">
    <property type="protein sequence ID" value="ENSPCEP00000005990.1"/>
    <property type="gene ID" value="ENSPCEG00000004821.1"/>
</dbReference>
<accession>A0A8C8RHS9</accession>
<dbReference type="PANTHER" id="PTHR35668:SF1">
    <property type="entry name" value="PROTEIN SHORTAGE IN CHIASMATA 1 ORTHOLOG"/>
    <property type="match status" value="1"/>
</dbReference>
<evidence type="ECO:0000313" key="1">
    <source>
        <dbReference type="Ensembl" id="ENSPCEP00000005990.1"/>
    </source>
</evidence>
<sequence>RKQLPPLHALLSRLKVFLMKDPLLNSKGQTLTEENLFSYALYPQDEVEIPLTPPCRPQRWHINSLQYKWYSRLQSSTFEPTFQHYTVIELKKMLSVHVENSVSSPLKSCWWIHSGLNLLPDFLEQLSTDLDNTNSQCPNKVEVFSQITEFQLESKYICFCYSSSLTKMARRAFLKEESCCSMADTSITPTKKEVRKILILKKRSQKKKKNKGSTESLNYKEKSFELNSSTKSKKSAPSEQSRRYDDSDLLNNFIILRSKHMFIQNEGGNDVDTQCQAYHLLEATATPVLKELMQLGILASVNWRFASIRFDQTRFFLKQQEKVICDIFKQGYLSKAKDIHTSILGSCLDNIWRQLEIVQYSSQKKQETNPKITELHCQMLHWMQSKTDEQNLKVLIITRMDNDHEKPAIIKSLSTIEERLFQGCAPFCLRYSCVIVHYLHIGADFPWTHFSLVVEYDYIENSCWNELCKNLNITYITFKTILPETLVMENVSGENFGCFLLEVQIPYVFLTSEGLLNTPEILQLLESKYNITFIERSCSESLQLFGGTDQYVVITIDERTAIIMESVEELNYEKSSDNIILRLMALSLQYSCCWIIFYSRERLNSEYSFTGKTLHHLALIYAALVPFSQKSEDFEVKVALTPGAEETALLIRQIADSILMSSKTNPHEWLDKSWLSILPSEAEKCLLIFPCINPLVAQLLLKKGSSLKWLLLATYDQLQELLPEVPEKVLKHFSDITSIYHLNSSTPPKSPMKTISSQEQWSCFNMTFPQASFSKSLLSSIQGDDQNDRYSELLDNIQSSTNQSLNYYKNESCSPSGSTERKSMLRSSLSYCGQVSCFDETDHNVNGQQYLPFLKNVKTERAPSFSFLKWRGTDVFSRESTHVNYEPRISPLSYNQVSTDTDFASYLQKGILPSNAVMGQRQDFTLLPKDSADPIDQIQSAMQLIALISIWHNLRILSVAVLFEKLQPVITEKSIAKSAQLWHCFLINPSFLFSPLSLIGLGFAQGPQLKKRRLTFEKAPGRSDGQTRLKFF</sequence>
<name>A0A8C8RHS9_9SAUR</name>
<dbReference type="GO" id="GO:0000712">
    <property type="term" value="P:resolution of meiotic recombination intermediates"/>
    <property type="evidence" value="ECO:0007669"/>
    <property type="project" value="InterPro"/>
</dbReference>
<dbReference type="AlphaFoldDB" id="A0A8C8RHS9"/>
<organism evidence="1 2">
    <name type="scientific">Pelusios castaneus</name>
    <name type="common">West African mud turtle</name>
    <dbReference type="NCBI Taxonomy" id="367368"/>
    <lineage>
        <taxon>Eukaryota</taxon>
        <taxon>Metazoa</taxon>
        <taxon>Chordata</taxon>
        <taxon>Craniata</taxon>
        <taxon>Vertebrata</taxon>
        <taxon>Euteleostomi</taxon>
        <taxon>Archelosauria</taxon>
        <taxon>Testudinata</taxon>
        <taxon>Testudines</taxon>
        <taxon>Pleurodira</taxon>
        <taxon>Pelomedusidae</taxon>
        <taxon>Pelusios</taxon>
    </lineage>
</organism>
<evidence type="ECO:0000313" key="2">
    <source>
        <dbReference type="Proteomes" id="UP000694393"/>
    </source>
</evidence>
<dbReference type="InterPro" id="IPR039991">
    <property type="entry name" value="SHOC1"/>
</dbReference>
<keyword evidence="2" id="KW-1185">Reference proteome</keyword>
<dbReference type="Pfam" id="PF17825">
    <property type="entry name" value="DUF5587"/>
    <property type="match status" value="4"/>
</dbReference>
<dbReference type="GO" id="GO:0000794">
    <property type="term" value="C:condensed nuclear chromosome"/>
    <property type="evidence" value="ECO:0007669"/>
    <property type="project" value="InterPro"/>
</dbReference>
<protein>
    <submittedName>
        <fullName evidence="1">Shortage in chiasmata 1</fullName>
    </submittedName>
</protein>
<dbReference type="GO" id="GO:0003697">
    <property type="term" value="F:single-stranded DNA binding"/>
    <property type="evidence" value="ECO:0007669"/>
    <property type="project" value="TreeGrafter"/>
</dbReference>
<reference evidence="1" key="2">
    <citation type="submission" date="2025-09" db="UniProtKB">
        <authorList>
            <consortium name="Ensembl"/>
        </authorList>
    </citation>
    <scope>IDENTIFICATION</scope>
</reference>
<dbReference type="Proteomes" id="UP000694393">
    <property type="component" value="Unplaced"/>
</dbReference>
<reference evidence="1" key="1">
    <citation type="submission" date="2025-08" db="UniProtKB">
        <authorList>
            <consortium name="Ensembl"/>
        </authorList>
    </citation>
    <scope>IDENTIFICATION</scope>
</reference>